<organism evidence="1 2">
    <name type="scientific">Candidatus Terasakiella magnetica</name>
    <dbReference type="NCBI Taxonomy" id="1867952"/>
    <lineage>
        <taxon>Bacteria</taxon>
        <taxon>Pseudomonadati</taxon>
        <taxon>Pseudomonadota</taxon>
        <taxon>Alphaproteobacteria</taxon>
        <taxon>Rhodospirillales</taxon>
        <taxon>Terasakiellaceae</taxon>
        <taxon>Terasakiella</taxon>
    </lineage>
</organism>
<dbReference type="STRING" id="1867952.MTBPR1_10076"/>
<protein>
    <submittedName>
        <fullName evidence="1">Uncharacterized protein</fullName>
    </submittedName>
</protein>
<proteinExistence type="predicted"/>
<dbReference type="EMBL" id="FLYE01000001">
    <property type="protein sequence ID" value="SCA54829.1"/>
    <property type="molecule type" value="Genomic_DNA"/>
</dbReference>
<sequence>MASFTIPNGCDLKQHSFRLPAKSHDLIRRPNTLYTDLLGKKPSMSALVARALDALNENLQQRMDNQVPWEIIQQQEREAFNRVSR</sequence>
<name>A0A1C3RC24_9PROT</name>
<gene>
    <name evidence="1" type="ORF">MTBPR1_10076</name>
</gene>
<dbReference type="AlphaFoldDB" id="A0A1C3RC24"/>
<dbReference type="Proteomes" id="UP000231658">
    <property type="component" value="Unassembled WGS sequence"/>
</dbReference>
<accession>A0A1C3RC24</accession>
<evidence type="ECO:0000313" key="1">
    <source>
        <dbReference type="EMBL" id="SCA54829.1"/>
    </source>
</evidence>
<keyword evidence="2" id="KW-1185">Reference proteome</keyword>
<evidence type="ECO:0000313" key="2">
    <source>
        <dbReference type="Proteomes" id="UP000231658"/>
    </source>
</evidence>
<reference evidence="1 2" key="1">
    <citation type="submission" date="2016-07" db="EMBL/GenBank/DDBJ databases">
        <authorList>
            <person name="Lefevre C.T."/>
        </authorList>
    </citation>
    <scope>NUCLEOTIDE SEQUENCE [LARGE SCALE GENOMIC DNA]</scope>
    <source>
        <strain evidence="1">PR1</strain>
    </source>
</reference>